<keyword evidence="3" id="KW-1185">Reference proteome</keyword>
<dbReference type="AlphaFoldDB" id="A0A2U1MXS4"/>
<comment type="caution">
    <text evidence="2">The sequence shown here is derived from an EMBL/GenBank/DDBJ whole genome shotgun (WGS) entry which is preliminary data.</text>
</comment>
<feature type="compositionally biased region" description="Basic and acidic residues" evidence="1">
    <location>
        <begin position="1"/>
        <end position="10"/>
    </location>
</feature>
<proteinExistence type="predicted"/>
<dbReference type="Gene3D" id="3.10.10.10">
    <property type="entry name" value="HIV Type 1 Reverse Transcriptase, subunit A, domain 1"/>
    <property type="match status" value="1"/>
</dbReference>
<dbReference type="EMBL" id="PKPP01004109">
    <property type="protein sequence ID" value="PWA66037.1"/>
    <property type="molecule type" value="Genomic_DNA"/>
</dbReference>
<dbReference type="GO" id="GO:0003964">
    <property type="term" value="F:RNA-directed DNA polymerase activity"/>
    <property type="evidence" value="ECO:0007669"/>
    <property type="project" value="UniProtKB-KW"/>
</dbReference>
<reference evidence="2 3" key="1">
    <citation type="journal article" date="2018" name="Mol. Plant">
        <title>The genome of Artemisia annua provides insight into the evolution of Asteraceae family and artemisinin biosynthesis.</title>
        <authorList>
            <person name="Shen Q."/>
            <person name="Zhang L."/>
            <person name="Liao Z."/>
            <person name="Wang S."/>
            <person name="Yan T."/>
            <person name="Shi P."/>
            <person name="Liu M."/>
            <person name="Fu X."/>
            <person name="Pan Q."/>
            <person name="Wang Y."/>
            <person name="Lv Z."/>
            <person name="Lu X."/>
            <person name="Zhang F."/>
            <person name="Jiang W."/>
            <person name="Ma Y."/>
            <person name="Chen M."/>
            <person name="Hao X."/>
            <person name="Li L."/>
            <person name="Tang Y."/>
            <person name="Lv G."/>
            <person name="Zhou Y."/>
            <person name="Sun X."/>
            <person name="Brodelius P.E."/>
            <person name="Rose J.K.C."/>
            <person name="Tang K."/>
        </authorList>
    </citation>
    <scope>NUCLEOTIDE SEQUENCE [LARGE SCALE GENOMIC DNA]</scope>
    <source>
        <strain evidence="3">cv. Huhao1</strain>
        <tissue evidence="2">Leaf</tissue>
    </source>
</reference>
<dbReference type="OrthoDB" id="1928766at2759"/>
<organism evidence="2 3">
    <name type="scientific">Artemisia annua</name>
    <name type="common">Sweet wormwood</name>
    <dbReference type="NCBI Taxonomy" id="35608"/>
    <lineage>
        <taxon>Eukaryota</taxon>
        <taxon>Viridiplantae</taxon>
        <taxon>Streptophyta</taxon>
        <taxon>Embryophyta</taxon>
        <taxon>Tracheophyta</taxon>
        <taxon>Spermatophyta</taxon>
        <taxon>Magnoliopsida</taxon>
        <taxon>eudicotyledons</taxon>
        <taxon>Gunneridae</taxon>
        <taxon>Pentapetalae</taxon>
        <taxon>asterids</taxon>
        <taxon>campanulids</taxon>
        <taxon>Asterales</taxon>
        <taxon>Asteraceae</taxon>
        <taxon>Asteroideae</taxon>
        <taxon>Anthemideae</taxon>
        <taxon>Artemisiinae</taxon>
        <taxon>Artemisia</taxon>
    </lineage>
</organism>
<evidence type="ECO:0000256" key="1">
    <source>
        <dbReference type="SAM" id="MobiDB-lite"/>
    </source>
</evidence>
<dbReference type="SUPFAM" id="SSF56672">
    <property type="entry name" value="DNA/RNA polymerases"/>
    <property type="match status" value="1"/>
</dbReference>
<dbReference type="InterPro" id="IPR043502">
    <property type="entry name" value="DNA/RNA_pol_sf"/>
</dbReference>
<gene>
    <name evidence="2" type="ORF">CTI12_AA250740</name>
</gene>
<sequence length="87" mass="9968">MEHRHNESKHIKPVKQKPHQVTPARSAAIKEEVDKLTAAGILRRVENPRWVTNPIAAQRRSGEWIIQHDQKKEECLESGAEQQASTK</sequence>
<evidence type="ECO:0000313" key="2">
    <source>
        <dbReference type="EMBL" id="PWA66037.1"/>
    </source>
</evidence>
<feature type="region of interest" description="Disordered" evidence="1">
    <location>
        <begin position="1"/>
        <end position="27"/>
    </location>
</feature>
<protein>
    <submittedName>
        <fullName evidence="2">RNA-directed DNA polymerase</fullName>
    </submittedName>
</protein>
<name>A0A2U1MXS4_ARTAN</name>
<accession>A0A2U1MXS4</accession>
<dbReference type="Proteomes" id="UP000245207">
    <property type="component" value="Unassembled WGS sequence"/>
</dbReference>
<keyword evidence="2" id="KW-0548">Nucleotidyltransferase</keyword>
<evidence type="ECO:0000313" key="3">
    <source>
        <dbReference type="Proteomes" id="UP000245207"/>
    </source>
</evidence>
<keyword evidence="2" id="KW-0695">RNA-directed DNA polymerase</keyword>
<keyword evidence="2" id="KW-0808">Transferase</keyword>